<keyword evidence="1" id="KW-0732">Signal</keyword>
<protein>
    <recommendedName>
        <fullName evidence="2">DUF5648 domain-containing protein</fullName>
    </recommendedName>
</protein>
<dbReference type="Pfam" id="PF18885">
    <property type="entry name" value="DUF5648"/>
    <property type="match status" value="1"/>
</dbReference>
<dbReference type="InterPro" id="IPR043708">
    <property type="entry name" value="DUF5648"/>
</dbReference>
<comment type="caution">
    <text evidence="3">The sequence shown here is derived from an EMBL/GenBank/DDBJ whole genome shotgun (WGS) entry which is preliminary data.</text>
</comment>
<name>A0A2R5HD41_9LACT</name>
<evidence type="ECO:0000256" key="1">
    <source>
        <dbReference type="SAM" id="SignalP"/>
    </source>
</evidence>
<accession>A0A2R5HD41</accession>
<dbReference type="SUPFAM" id="SSF49899">
    <property type="entry name" value="Concanavalin A-like lectins/glucanases"/>
    <property type="match status" value="1"/>
</dbReference>
<evidence type="ECO:0000313" key="4">
    <source>
        <dbReference type="Proteomes" id="UP000245021"/>
    </source>
</evidence>
<gene>
    <name evidence="3" type="ORF">NtB2_00096</name>
</gene>
<feature type="domain" description="DUF5648" evidence="2">
    <location>
        <begin position="39"/>
        <end position="172"/>
    </location>
</feature>
<dbReference type="Proteomes" id="UP000245021">
    <property type="component" value="Unassembled WGS sequence"/>
</dbReference>
<dbReference type="Gene3D" id="2.60.120.200">
    <property type="match status" value="1"/>
</dbReference>
<feature type="signal peptide" evidence="1">
    <location>
        <begin position="1"/>
        <end position="26"/>
    </location>
</feature>
<dbReference type="AlphaFoldDB" id="A0A2R5HD41"/>
<reference evidence="3 4" key="1">
    <citation type="journal article" date="2018" name="Genome Announc.">
        <title>Draft Genome Sequence of Lactococcus sp. Strain NtB2 (JCM 32569), Isolated from the Gut of the Higher Termite Nasutitermes takasagoensis.</title>
        <authorList>
            <person name="Noda S."/>
            <person name="Aihara C."/>
            <person name="Yuki M."/>
            <person name="Ohkuma M."/>
        </authorList>
    </citation>
    <scope>NUCLEOTIDE SEQUENCE [LARGE SCALE GENOMIC DNA]</scope>
    <source>
        <strain evidence="3 4">NtB2</strain>
    </source>
</reference>
<organism evidence="3 4">
    <name type="scientific">Lactococcus termiticola</name>
    <dbReference type="NCBI Taxonomy" id="2169526"/>
    <lineage>
        <taxon>Bacteria</taxon>
        <taxon>Bacillati</taxon>
        <taxon>Bacillota</taxon>
        <taxon>Bacilli</taxon>
        <taxon>Lactobacillales</taxon>
        <taxon>Streptococcaceae</taxon>
        <taxon>Lactococcus</taxon>
    </lineage>
</organism>
<keyword evidence="4" id="KW-1185">Reference proteome</keyword>
<evidence type="ECO:0000313" key="3">
    <source>
        <dbReference type="EMBL" id="GBG95994.1"/>
    </source>
</evidence>
<sequence length="408" mass="44965">MRTRKSQLTFIISGLALVLGMSYATAHVSHADSFTTVKIYRLYNKKNNEHIFTKDQYEYKNLPKLSKDWKQEGEAWTAPTKSTEAIYRIYNPKSGEHVYTSGSNEIKVLTKQKWKNEGIAFYSAASDEYPVYRMFNPDAGVGAHFETLSKNERDTLVATGGWTYEGVAWYAVNPALHNSPAIKGEEAASMEGDVRLNGSGTGYHAKFTLNGSGEQAVSFGIQYDSYSNLSGGIYRKKAVFMSEDIDGSSHIYRGYKLAALNQWFHIKIAYYPVSDAVAFYVDGQLISTAAAPFRGHYVVPEDGTEKGNYFLIGNVGGSARVRNDVVNAEFKDVVTTTKGMTAWDDTSNDWVGLDAKWDGVLSPAAITISGKSTLPTGLNWDTYAQAGLPTADGVAQVSLKLDQDLLEK</sequence>
<proteinExistence type="predicted"/>
<dbReference type="InterPro" id="IPR013320">
    <property type="entry name" value="ConA-like_dom_sf"/>
</dbReference>
<evidence type="ECO:0000259" key="2">
    <source>
        <dbReference type="Pfam" id="PF18885"/>
    </source>
</evidence>
<dbReference type="EMBL" id="BFFO01000001">
    <property type="protein sequence ID" value="GBG95994.1"/>
    <property type="molecule type" value="Genomic_DNA"/>
</dbReference>
<feature type="chain" id="PRO_5039662361" description="DUF5648 domain-containing protein" evidence="1">
    <location>
        <begin position="27"/>
        <end position="408"/>
    </location>
</feature>